<proteinExistence type="predicted"/>
<dbReference type="Proteomes" id="UP000006906">
    <property type="component" value="Chromosome 3"/>
</dbReference>
<name>A8J7C0_CHLRE</name>
<dbReference type="GeneID" id="5722979"/>
<dbReference type="PaxDb" id="3055-EDP00152"/>
<dbReference type="HOGENOM" id="CLU_2457993_0_0_1"/>
<reference evidence="1 2" key="1">
    <citation type="journal article" date="2007" name="Science">
        <title>The Chlamydomonas genome reveals the evolution of key animal and plant functions.</title>
        <authorList>
            <person name="Merchant S.S."/>
            <person name="Prochnik S.E."/>
            <person name="Vallon O."/>
            <person name="Harris E.H."/>
            <person name="Karpowicz S.J."/>
            <person name="Witman G.B."/>
            <person name="Terry A."/>
            <person name="Salamov A."/>
            <person name="Fritz-Laylin L.K."/>
            <person name="Marechal-Drouard L."/>
            <person name="Marshall W.F."/>
            <person name="Qu L.H."/>
            <person name="Nelson D.R."/>
            <person name="Sanderfoot A.A."/>
            <person name="Spalding M.H."/>
            <person name="Kapitonov V.V."/>
            <person name="Ren Q."/>
            <person name="Ferris P."/>
            <person name="Lindquist E."/>
            <person name="Shapiro H."/>
            <person name="Lucas S.M."/>
            <person name="Grimwood J."/>
            <person name="Schmutz J."/>
            <person name="Cardol P."/>
            <person name="Cerutti H."/>
            <person name="Chanfreau G."/>
            <person name="Chen C.L."/>
            <person name="Cognat V."/>
            <person name="Croft M.T."/>
            <person name="Dent R."/>
            <person name="Dutcher S."/>
            <person name="Fernandez E."/>
            <person name="Fukuzawa H."/>
            <person name="Gonzalez-Ballester D."/>
            <person name="Gonzalez-Halphen D."/>
            <person name="Hallmann A."/>
            <person name="Hanikenne M."/>
            <person name="Hippler M."/>
            <person name="Inwood W."/>
            <person name="Jabbari K."/>
            <person name="Kalanon M."/>
            <person name="Kuras R."/>
            <person name="Lefebvre P.A."/>
            <person name="Lemaire S.D."/>
            <person name="Lobanov A.V."/>
            <person name="Lohr M."/>
            <person name="Manuell A."/>
            <person name="Meier I."/>
            <person name="Mets L."/>
            <person name="Mittag M."/>
            <person name="Mittelmeier T."/>
            <person name="Moroney J.V."/>
            <person name="Moseley J."/>
            <person name="Napoli C."/>
            <person name="Nedelcu A.M."/>
            <person name="Niyogi K."/>
            <person name="Novoselov S.V."/>
            <person name="Paulsen I.T."/>
            <person name="Pazour G."/>
            <person name="Purton S."/>
            <person name="Ral J.P."/>
            <person name="Riano-Pachon D.M."/>
            <person name="Riekhof W."/>
            <person name="Rymarquis L."/>
            <person name="Schroda M."/>
            <person name="Stern D."/>
            <person name="Umen J."/>
            <person name="Willows R."/>
            <person name="Wilson N."/>
            <person name="Zimmer S.L."/>
            <person name="Allmer J."/>
            <person name="Balk J."/>
            <person name="Bisova K."/>
            <person name="Chen C.J."/>
            <person name="Elias M."/>
            <person name="Gendler K."/>
            <person name="Hauser C."/>
            <person name="Lamb M.R."/>
            <person name="Ledford H."/>
            <person name="Long J.C."/>
            <person name="Minagawa J."/>
            <person name="Page M.D."/>
            <person name="Pan J."/>
            <person name="Pootakham W."/>
            <person name="Roje S."/>
            <person name="Rose A."/>
            <person name="Stahlberg E."/>
            <person name="Terauchi A.M."/>
            <person name="Yang P."/>
            <person name="Ball S."/>
            <person name="Bowler C."/>
            <person name="Dieckmann C.L."/>
            <person name="Gladyshev V.N."/>
            <person name="Green P."/>
            <person name="Jorgensen R."/>
            <person name="Mayfield S."/>
            <person name="Mueller-Roeber B."/>
            <person name="Rajamani S."/>
            <person name="Sayre R.T."/>
            <person name="Brokstein P."/>
            <person name="Dubchak I."/>
            <person name="Goodstein D."/>
            <person name="Hornick L."/>
            <person name="Huang Y.W."/>
            <person name="Jhaveri J."/>
            <person name="Luo Y."/>
            <person name="Martinez D."/>
            <person name="Ngau W.C."/>
            <person name="Otillar B."/>
            <person name="Poliakov A."/>
            <person name="Porter A."/>
            <person name="Szajkowski L."/>
            <person name="Werner G."/>
            <person name="Zhou K."/>
            <person name="Grigoriev I.V."/>
            <person name="Rokhsar D.S."/>
            <person name="Grossman A.R."/>
        </authorList>
    </citation>
    <scope>NUCLEOTIDE SEQUENCE [LARGE SCALE GENOMIC DNA]</scope>
    <source>
        <strain evidence="2">CC-503</strain>
    </source>
</reference>
<evidence type="ECO:0000313" key="2">
    <source>
        <dbReference type="Proteomes" id="UP000006906"/>
    </source>
</evidence>
<keyword evidence="2" id="KW-1185">Reference proteome</keyword>
<protein>
    <submittedName>
        <fullName evidence="1">Uncharacterized protein</fullName>
    </submittedName>
</protein>
<accession>A8J7C0</accession>
<evidence type="ECO:0000313" key="1">
    <source>
        <dbReference type="EMBL" id="PNW84852.1"/>
    </source>
</evidence>
<sequence>MSDTQVRDGTSGAPDRRPYAGAWAPLRFARQARPPARPEPRVQLRGYHVGHARGLRHLGLPRACEHHSRQGWEPEAGRSHQDFDRGKDL</sequence>
<dbReference type="KEGG" id="cre:CHLRE_03g161081v5"/>
<dbReference type="RefSeq" id="XP_001697490.1">
    <property type="nucleotide sequence ID" value="XM_001697438.2"/>
</dbReference>
<organism evidence="1 2">
    <name type="scientific">Chlamydomonas reinhardtii</name>
    <name type="common">Chlamydomonas smithii</name>
    <dbReference type="NCBI Taxonomy" id="3055"/>
    <lineage>
        <taxon>Eukaryota</taxon>
        <taxon>Viridiplantae</taxon>
        <taxon>Chlorophyta</taxon>
        <taxon>core chlorophytes</taxon>
        <taxon>Chlorophyceae</taxon>
        <taxon>CS clade</taxon>
        <taxon>Chlamydomonadales</taxon>
        <taxon>Chlamydomonadaceae</taxon>
        <taxon>Chlamydomonas</taxon>
    </lineage>
</organism>
<dbReference type="Gramene" id="PNW84852">
    <property type="protein sequence ID" value="PNW84852"/>
    <property type="gene ID" value="CHLRE_03g161081v5"/>
</dbReference>
<dbReference type="EMBL" id="CM008964">
    <property type="protein sequence ID" value="PNW84852.1"/>
    <property type="molecule type" value="Genomic_DNA"/>
</dbReference>
<dbReference type="InParanoid" id="A8J7C0"/>
<gene>
    <name evidence="1" type="ORF">CHLRE_03g161081v5</name>
</gene>
<dbReference type="AlphaFoldDB" id="A8J7C0"/>